<dbReference type="InterPro" id="IPR002110">
    <property type="entry name" value="Ankyrin_rpt"/>
</dbReference>
<dbReference type="RefSeq" id="WP_036189065.1">
    <property type="nucleotide sequence ID" value="NZ_JMQN01000040.1"/>
</dbReference>
<organism evidence="4 5">
    <name type="scientific">Marinobacterium lacunae</name>
    <dbReference type="NCBI Taxonomy" id="1232683"/>
    <lineage>
        <taxon>Bacteria</taxon>
        <taxon>Pseudomonadati</taxon>
        <taxon>Pseudomonadota</taxon>
        <taxon>Gammaproteobacteria</taxon>
        <taxon>Oceanospirillales</taxon>
        <taxon>Oceanospirillaceae</taxon>
        <taxon>Marinobacterium</taxon>
    </lineage>
</organism>
<evidence type="ECO:0000256" key="2">
    <source>
        <dbReference type="ARBA" id="ARBA00023043"/>
    </source>
</evidence>
<dbReference type="Proteomes" id="UP000028252">
    <property type="component" value="Unassembled WGS sequence"/>
</dbReference>
<evidence type="ECO:0000256" key="3">
    <source>
        <dbReference type="PROSITE-ProRule" id="PRU00023"/>
    </source>
</evidence>
<name>A0A081FXB1_9GAMM</name>
<dbReference type="GO" id="GO:0085020">
    <property type="term" value="P:protein K6-linked ubiquitination"/>
    <property type="evidence" value="ECO:0007669"/>
    <property type="project" value="TreeGrafter"/>
</dbReference>
<protein>
    <submittedName>
        <fullName evidence="4">Ankyrin</fullName>
    </submittedName>
</protein>
<dbReference type="eggNOG" id="COG0666">
    <property type="taxonomic scope" value="Bacteria"/>
</dbReference>
<dbReference type="Pfam" id="PF13857">
    <property type="entry name" value="Ank_5"/>
    <property type="match status" value="1"/>
</dbReference>
<dbReference type="PRINTS" id="PR01415">
    <property type="entry name" value="ANKYRIN"/>
</dbReference>
<feature type="repeat" description="ANK" evidence="3">
    <location>
        <begin position="127"/>
        <end position="159"/>
    </location>
</feature>
<evidence type="ECO:0000313" key="4">
    <source>
        <dbReference type="EMBL" id="KEA63166.1"/>
    </source>
</evidence>
<dbReference type="AlphaFoldDB" id="A0A081FXB1"/>
<dbReference type="GO" id="GO:0004842">
    <property type="term" value="F:ubiquitin-protein transferase activity"/>
    <property type="evidence" value="ECO:0007669"/>
    <property type="project" value="TreeGrafter"/>
</dbReference>
<dbReference type="PATRIC" id="fig|1232683.4.peg.2643"/>
<comment type="caution">
    <text evidence="4">The sequence shown here is derived from an EMBL/GenBank/DDBJ whole genome shotgun (WGS) entry which is preliminary data.</text>
</comment>
<dbReference type="SUPFAM" id="SSF48403">
    <property type="entry name" value="Ankyrin repeat"/>
    <property type="match status" value="1"/>
</dbReference>
<dbReference type="STRING" id="1232683.ADIMK_2690"/>
<dbReference type="PANTHER" id="PTHR24171">
    <property type="entry name" value="ANKYRIN REPEAT DOMAIN-CONTAINING PROTEIN 39-RELATED"/>
    <property type="match status" value="1"/>
</dbReference>
<sequence>MKRQSLRLIPKLPLFAGVVLLMGLAGCSVQPRVITATFDNDAARVQSLLNEGADPNAVSETGYTALYRAAEKGQTDIVKTLLEGGARVDASWKGWTPLLAAVRYEGSIETIAALLDGGADMTKRSPDDWSIVLLAARYRDVAMMKYLLKRGASLNVTTDHGWSPLSLAVFADNRELVEYLISVGASPDVKNDDGDDSYTLAAKTKNVTPEMVRQWYAAHQQKQRLERLEDRLAQTESRDSGLPMQFKRDKYLVAFSTALKSENYIDALLYARLLDRLSIPMEDSFYYFWGEALLELDDPEAALTKFKRYINRAGSSGQYYTLALQKLLDAERMLEN</sequence>
<dbReference type="OrthoDB" id="6119385at2"/>
<evidence type="ECO:0000313" key="5">
    <source>
        <dbReference type="Proteomes" id="UP000028252"/>
    </source>
</evidence>
<proteinExistence type="predicted"/>
<keyword evidence="2 3" id="KW-0040">ANK repeat</keyword>
<dbReference type="Gene3D" id="1.25.40.20">
    <property type="entry name" value="Ankyrin repeat-containing domain"/>
    <property type="match status" value="2"/>
</dbReference>
<dbReference type="Pfam" id="PF12796">
    <property type="entry name" value="Ank_2"/>
    <property type="match status" value="1"/>
</dbReference>
<dbReference type="PANTHER" id="PTHR24171:SF8">
    <property type="entry name" value="BRCA1-ASSOCIATED RING DOMAIN PROTEIN 1"/>
    <property type="match status" value="1"/>
</dbReference>
<dbReference type="PROSITE" id="PS51257">
    <property type="entry name" value="PROKAR_LIPOPROTEIN"/>
    <property type="match status" value="1"/>
</dbReference>
<reference evidence="4 5" key="1">
    <citation type="submission" date="2014-04" db="EMBL/GenBank/DDBJ databases">
        <title>Marinobacterium kochiensis sp. nov., isolated from sediment sample collected from Kochi backwaters in Kerala, India.</title>
        <authorList>
            <person name="Singh A."/>
            <person name="Pinnaka A.K."/>
        </authorList>
    </citation>
    <scope>NUCLEOTIDE SEQUENCE [LARGE SCALE GENOMIC DNA]</scope>
    <source>
        <strain evidence="4 5">AK27</strain>
    </source>
</reference>
<dbReference type="PROSITE" id="PS50297">
    <property type="entry name" value="ANK_REP_REGION"/>
    <property type="match status" value="2"/>
</dbReference>
<gene>
    <name evidence="4" type="ORF">ADIMK_2690</name>
</gene>
<dbReference type="PROSITE" id="PS50088">
    <property type="entry name" value="ANK_REPEAT"/>
    <property type="match status" value="3"/>
</dbReference>
<dbReference type="SMART" id="SM00248">
    <property type="entry name" value="ANK"/>
    <property type="match status" value="4"/>
</dbReference>
<accession>A0A081FXB1</accession>
<feature type="repeat" description="ANK" evidence="3">
    <location>
        <begin position="61"/>
        <end position="93"/>
    </location>
</feature>
<dbReference type="EMBL" id="JMQN01000040">
    <property type="protein sequence ID" value="KEA63166.1"/>
    <property type="molecule type" value="Genomic_DNA"/>
</dbReference>
<dbReference type="InterPro" id="IPR036770">
    <property type="entry name" value="Ankyrin_rpt-contain_sf"/>
</dbReference>
<keyword evidence="5" id="KW-1185">Reference proteome</keyword>
<keyword evidence="1" id="KW-0677">Repeat</keyword>
<evidence type="ECO:0000256" key="1">
    <source>
        <dbReference type="ARBA" id="ARBA00022737"/>
    </source>
</evidence>
<feature type="repeat" description="ANK" evidence="3">
    <location>
        <begin position="160"/>
        <end position="192"/>
    </location>
</feature>